<dbReference type="EMBL" id="KN392967">
    <property type="protein sequence ID" value="KHG10032.1"/>
    <property type="molecule type" value="Genomic_DNA"/>
</dbReference>
<evidence type="ECO:0000256" key="1">
    <source>
        <dbReference type="SAM" id="SignalP"/>
    </source>
</evidence>
<organism evidence="2 3">
    <name type="scientific">Gossypium arboreum</name>
    <name type="common">Tree cotton</name>
    <name type="synonym">Gossypium nanking</name>
    <dbReference type="NCBI Taxonomy" id="29729"/>
    <lineage>
        <taxon>Eukaryota</taxon>
        <taxon>Viridiplantae</taxon>
        <taxon>Streptophyta</taxon>
        <taxon>Embryophyta</taxon>
        <taxon>Tracheophyta</taxon>
        <taxon>Spermatophyta</taxon>
        <taxon>Magnoliopsida</taxon>
        <taxon>eudicotyledons</taxon>
        <taxon>Gunneridae</taxon>
        <taxon>Pentapetalae</taxon>
        <taxon>rosids</taxon>
        <taxon>malvids</taxon>
        <taxon>Malvales</taxon>
        <taxon>Malvaceae</taxon>
        <taxon>Malvoideae</taxon>
        <taxon>Gossypium</taxon>
    </lineage>
</organism>
<dbReference type="AlphaFoldDB" id="A0A0B0NBI0"/>
<feature type="signal peptide" evidence="1">
    <location>
        <begin position="1"/>
        <end position="20"/>
    </location>
</feature>
<protein>
    <submittedName>
        <fullName evidence="2">Uncharacterized protein</fullName>
    </submittedName>
</protein>
<name>A0A0B0NBI0_GOSAR</name>
<accession>A0A0B0NBI0</accession>
<feature type="chain" id="PRO_5002056965" evidence="1">
    <location>
        <begin position="21"/>
        <end position="80"/>
    </location>
</feature>
<reference evidence="3" key="1">
    <citation type="submission" date="2014-09" db="EMBL/GenBank/DDBJ databases">
        <authorList>
            <person name="Mudge J."/>
            <person name="Ramaraj T."/>
            <person name="Lindquist I.E."/>
            <person name="Bharti A.K."/>
            <person name="Sundararajan A."/>
            <person name="Cameron C.T."/>
            <person name="Woodward J.E."/>
            <person name="May G.D."/>
            <person name="Brubaker C."/>
            <person name="Broadhvest J."/>
            <person name="Wilkins T.A."/>
        </authorList>
    </citation>
    <scope>NUCLEOTIDE SEQUENCE</scope>
    <source>
        <strain evidence="3">cv. AKA8401</strain>
    </source>
</reference>
<keyword evidence="1" id="KW-0732">Signal</keyword>
<sequence>MPQLLILVALPHLLFWQLCCDIITSSFAAILVCKLGGSIYIHTWCVGWYGWCADWIWMGCIVACLHCTDTIFGPRPTLFL</sequence>
<evidence type="ECO:0000313" key="2">
    <source>
        <dbReference type="EMBL" id="KHG10032.1"/>
    </source>
</evidence>
<keyword evidence="3" id="KW-1185">Reference proteome</keyword>
<proteinExistence type="predicted"/>
<evidence type="ECO:0000313" key="3">
    <source>
        <dbReference type="Proteomes" id="UP000032142"/>
    </source>
</evidence>
<dbReference type="Proteomes" id="UP000032142">
    <property type="component" value="Unassembled WGS sequence"/>
</dbReference>
<gene>
    <name evidence="2" type="ORF">F383_13681</name>
</gene>